<comment type="caution">
    <text evidence="4">The sequence shown here is derived from an EMBL/GenBank/DDBJ whole genome shotgun (WGS) entry which is preliminary data.</text>
</comment>
<dbReference type="InterPro" id="IPR015797">
    <property type="entry name" value="NUDIX_hydrolase-like_dom_sf"/>
</dbReference>
<keyword evidence="2" id="KW-0378">Hydrolase</keyword>
<dbReference type="Proteomes" id="UP000178227">
    <property type="component" value="Unassembled WGS sequence"/>
</dbReference>
<dbReference type="InterPro" id="IPR020084">
    <property type="entry name" value="NUDIX_hydrolase_CS"/>
</dbReference>
<dbReference type="Gene3D" id="3.90.79.10">
    <property type="entry name" value="Nucleoside Triphosphate Pyrophosphohydrolase"/>
    <property type="match status" value="1"/>
</dbReference>
<name>A0A1F8GCU2_9BACT</name>
<dbReference type="PROSITE" id="PS00893">
    <property type="entry name" value="NUDIX_BOX"/>
    <property type="match status" value="1"/>
</dbReference>
<evidence type="ECO:0000313" key="4">
    <source>
        <dbReference type="EMBL" id="OGN22566.1"/>
    </source>
</evidence>
<dbReference type="EMBL" id="MGKI01000011">
    <property type="protein sequence ID" value="OGN22566.1"/>
    <property type="molecule type" value="Genomic_DNA"/>
</dbReference>
<dbReference type="AlphaFoldDB" id="A0A1F8GCU2"/>
<evidence type="ECO:0000256" key="1">
    <source>
        <dbReference type="ARBA" id="ARBA00001946"/>
    </source>
</evidence>
<dbReference type="Pfam" id="PF00293">
    <property type="entry name" value="NUDIX"/>
    <property type="match status" value="1"/>
</dbReference>
<dbReference type="GO" id="GO:0016787">
    <property type="term" value="F:hydrolase activity"/>
    <property type="evidence" value="ECO:0007669"/>
    <property type="project" value="UniProtKB-KW"/>
</dbReference>
<evidence type="ECO:0000256" key="2">
    <source>
        <dbReference type="ARBA" id="ARBA00022801"/>
    </source>
</evidence>
<proteinExistence type="predicted"/>
<comment type="cofactor">
    <cofactor evidence="1">
        <name>Mg(2+)</name>
        <dbReference type="ChEBI" id="CHEBI:18420"/>
    </cofactor>
</comment>
<feature type="domain" description="Nudix hydrolase" evidence="3">
    <location>
        <begin position="2"/>
        <end position="135"/>
    </location>
</feature>
<dbReference type="SUPFAM" id="SSF55811">
    <property type="entry name" value="Nudix"/>
    <property type="match status" value="1"/>
</dbReference>
<gene>
    <name evidence="4" type="ORF">A2918_02280</name>
</gene>
<accession>A0A1F8GCU2</accession>
<dbReference type="InterPro" id="IPR000086">
    <property type="entry name" value="NUDIX_hydrolase_dom"/>
</dbReference>
<evidence type="ECO:0000313" key="5">
    <source>
        <dbReference type="Proteomes" id="UP000178227"/>
    </source>
</evidence>
<sequence>MNIRILARVVIYNPEDNKILLVKNKGTNFWYAPGGGWEYDKENILQCAEREVTEEVGLSVEIKRILYLQEFHATEDSIFFETFWLAVPKAGTEINENHIDLDPNGQVETGRWFSKEELQDLKVFPKRLKNTFWDNIDKFIIEEDPFIGVS</sequence>
<reference evidence="4 5" key="1">
    <citation type="journal article" date="2016" name="Nat. Commun.">
        <title>Thousands of microbial genomes shed light on interconnected biogeochemical processes in an aquifer system.</title>
        <authorList>
            <person name="Anantharaman K."/>
            <person name="Brown C.T."/>
            <person name="Hug L.A."/>
            <person name="Sharon I."/>
            <person name="Castelle C.J."/>
            <person name="Probst A.J."/>
            <person name="Thomas B.C."/>
            <person name="Singh A."/>
            <person name="Wilkins M.J."/>
            <person name="Karaoz U."/>
            <person name="Brodie E.L."/>
            <person name="Williams K.H."/>
            <person name="Hubbard S.S."/>
            <person name="Banfield J.F."/>
        </authorList>
    </citation>
    <scope>NUCLEOTIDE SEQUENCE [LARGE SCALE GENOMIC DNA]</scope>
</reference>
<dbReference type="PANTHER" id="PTHR43046:SF16">
    <property type="entry name" value="ADP-RIBOSE PYROPHOSPHATASE YJHB-RELATED"/>
    <property type="match status" value="1"/>
</dbReference>
<dbReference type="STRING" id="1802694.A2918_02280"/>
<evidence type="ECO:0000259" key="3">
    <source>
        <dbReference type="PROSITE" id="PS51462"/>
    </source>
</evidence>
<protein>
    <recommendedName>
        <fullName evidence="3">Nudix hydrolase domain-containing protein</fullName>
    </recommendedName>
</protein>
<dbReference type="PROSITE" id="PS51462">
    <property type="entry name" value="NUDIX"/>
    <property type="match status" value="1"/>
</dbReference>
<organism evidence="4 5">
    <name type="scientific">Candidatus Yanofskybacteria bacterium RIFCSPLOWO2_01_FULL_42_49</name>
    <dbReference type="NCBI Taxonomy" id="1802694"/>
    <lineage>
        <taxon>Bacteria</taxon>
        <taxon>Candidatus Yanofskyibacteriota</taxon>
    </lineage>
</organism>
<dbReference type="PANTHER" id="PTHR43046">
    <property type="entry name" value="GDP-MANNOSE MANNOSYL HYDROLASE"/>
    <property type="match status" value="1"/>
</dbReference>